<feature type="binding site" evidence="1">
    <location>
        <position position="637"/>
    </location>
    <ligand>
        <name>2-oxoglutarate</name>
        <dbReference type="ChEBI" id="CHEBI:16810"/>
    </ligand>
</feature>
<accession>W9CKW7</accession>
<dbReference type="SUPFAM" id="SSF51197">
    <property type="entry name" value="Clavaminate synthase-like"/>
    <property type="match status" value="1"/>
</dbReference>
<feature type="compositionally biased region" description="Low complexity" evidence="2">
    <location>
        <begin position="11"/>
        <end position="39"/>
    </location>
</feature>
<organism evidence="4 5">
    <name type="scientific">Sclerotinia borealis (strain F-4128)</name>
    <dbReference type="NCBI Taxonomy" id="1432307"/>
    <lineage>
        <taxon>Eukaryota</taxon>
        <taxon>Fungi</taxon>
        <taxon>Dikarya</taxon>
        <taxon>Ascomycota</taxon>
        <taxon>Pezizomycotina</taxon>
        <taxon>Leotiomycetes</taxon>
        <taxon>Helotiales</taxon>
        <taxon>Sclerotiniaceae</taxon>
        <taxon>Sclerotinia</taxon>
    </lineage>
</organism>
<evidence type="ECO:0000313" key="4">
    <source>
        <dbReference type="EMBL" id="ESZ95165.1"/>
    </source>
</evidence>
<feature type="compositionally biased region" description="Polar residues" evidence="2">
    <location>
        <begin position="85"/>
        <end position="94"/>
    </location>
</feature>
<dbReference type="GO" id="GO:0006307">
    <property type="term" value="P:DNA alkylation repair"/>
    <property type="evidence" value="ECO:0007669"/>
    <property type="project" value="TreeGrafter"/>
</dbReference>
<feature type="compositionally biased region" description="Low complexity" evidence="2">
    <location>
        <begin position="95"/>
        <end position="104"/>
    </location>
</feature>
<protein>
    <recommendedName>
        <fullName evidence="3">Alpha-ketoglutarate-dependent dioxygenase AlkB-like domain-containing protein</fullName>
    </recommendedName>
</protein>
<dbReference type="PANTHER" id="PTHR31573:SF4">
    <property type="entry name" value="FE2OG DIOXYGENASE DOMAIN-CONTAINING PROTEIN"/>
    <property type="match status" value="1"/>
</dbReference>
<dbReference type="HOGENOM" id="CLU_012627_1_0_1"/>
<dbReference type="InterPro" id="IPR037151">
    <property type="entry name" value="AlkB-like_sf"/>
</dbReference>
<feature type="binding site" evidence="1">
    <location>
        <position position="717"/>
    </location>
    <ligand>
        <name>2-oxoglutarate</name>
        <dbReference type="ChEBI" id="CHEBI:16810"/>
    </ligand>
</feature>
<dbReference type="InterPro" id="IPR032852">
    <property type="entry name" value="ALKBH2"/>
</dbReference>
<evidence type="ECO:0000256" key="2">
    <source>
        <dbReference type="SAM" id="MobiDB-lite"/>
    </source>
</evidence>
<name>W9CKW7_SCLBF</name>
<dbReference type="GO" id="GO:0008198">
    <property type="term" value="F:ferrous iron binding"/>
    <property type="evidence" value="ECO:0007669"/>
    <property type="project" value="TreeGrafter"/>
</dbReference>
<dbReference type="EMBL" id="AYSA01000205">
    <property type="protein sequence ID" value="ESZ95165.1"/>
    <property type="molecule type" value="Genomic_DNA"/>
</dbReference>
<evidence type="ECO:0000256" key="1">
    <source>
        <dbReference type="PIRSR" id="PIRSR632852-1"/>
    </source>
</evidence>
<feature type="region of interest" description="Disordered" evidence="2">
    <location>
        <begin position="1"/>
        <end position="190"/>
    </location>
</feature>
<dbReference type="STRING" id="1432307.W9CKW7"/>
<feature type="compositionally biased region" description="Polar residues" evidence="2">
    <location>
        <begin position="51"/>
        <end position="61"/>
    </location>
</feature>
<dbReference type="GO" id="GO:0051747">
    <property type="term" value="F:cytosine C-5 DNA demethylase activity"/>
    <property type="evidence" value="ECO:0007669"/>
    <property type="project" value="TreeGrafter"/>
</dbReference>
<sequence>MISLKRYQQRDSISMSESSISDSQFPSTSDSMTSTSSVSPINESLGFFENQGFSMQNSDGTWSDDSRISSPDILSPIPPPRRSTRTTVKQTKQTSLDSFFLNSSDLEEDQFSAPTRKRKAAPSDENDDFFPEITQEPSQPPSKRITLAPKAMAQRKPRAAAKPKASTGPKSTQNYTLDKPEPSGEPLIWSPTRQGLCETLPYYRAYQSGAYQHDGLIHGFMMDKEVGPHDVFSSKVYISRVGGGKTEDADGNRVNQKDQIASSTVRAFIKTMEQKTAVALIAGFQNSISPCKLYKRYSVLDWAHVTDVFCTKINGFMVWMVRLEMIDLTSVSWWTPTSSLSGDASDLPIVPVNSQICGACNKSSKEIYNQGWTCMHIGCPEYFTFSANGYDEASLGYCQAFLDERTPFTGLPPPSLVPQMMTDEDLIANNAYGIEPECKKGLVCPKCRCCSRRREWLQWTCENSNCDFTCQLTSRPIHIEEVLRRDTERGVKVKEFRAPSIAVTKPTLGLYTVYTYLIPDANGNIIGFIRHFKANSVINSKKDGANEVFMRLQEIDIGLKRNANMHAGLPGEILTNHFSVDTGAPYKYKVAQAAHSFKDADPVILKALGRLTWAGQESVGAEFEEFHEFNEILTLSYFEKMKIDYHDDGEDTLGPTIGTWSLGCNAIMKIRPKAKSPVGGVMKGEGKRHKSDVLVMNLEHGDIVVMHGCKIQEDYEHAVTPQGSVRFAMTSRYIDPGRLTPAARRIAFANSQLPDDFEDKYAYHGDVAPKFVKPTAGQLHAKAFKELYNTAKATKNILTPVQKQKFRTLLEAGMTNA</sequence>
<evidence type="ECO:0000313" key="5">
    <source>
        <dbReference type="Proteomes" id="UP000019487"/>
    </source>
</evidence>
<dbReference type="PANTHER" id="PTHR31573">
    <property type="entry name" value="ALPHA-KETOGLUTARATE-DEPENDENT DIOXYGENASE ALKB HOMOLOG 2"/>
    <property type="match status" value="1"/>
</dbReference>
<dbReference type="InterPro" id="IPR027450">
    <property type="entry name" value="AlkB-like"/>
</dbReference>
<proteinExistence type="predicted"/>
<dbReference type="Proteomes" id="UP000019487">
    <property type="component" value="Unassembled WGS sequence"/>
</dbReference>
<dbReference type="AlphaFoldDB" id="W9CKW7"/>
<reference evidence="4 5" key="1">
    <citation type="journal article" date="2014" name="Genome Announc.">
        <title>Draft genome sequence of Sclerotinia borealis, a psychrophilic plant pathogenic fungus.</title>
        <authorList>
            <person name="Mardanov A.V."/>
            <person name="Beletsky A.V."/>
            <person name="Kadnikov V.V."/>
            <person name="Ignatov A.N."/>
            <person name="Ravin N.V."/>
        </authorList>
    </citation>
    <scope>NUCLEOTIDE SEQUENCE [LARGE SCALE GENOMIC DNA]</scope>
    <source>
        <strain evidence="5">F-4157</strain>
    </source>
</reference>
<feature type="binding site" evidence="1">
    <location>
        <position position="646"/>
    </location>
    <ligand>
        <name>2-oxoglutarate</name>
        <dbReference type="ChEBI" id="CHEBI:16810"/>
    </ligand>
</feature>
<comment type="caution">
    <text evidence="4">The sequence shown here is derived from an EMBL/GenBank/DDBJ whole genome shotgun (WGS) entry which is preliminary data.</text>
</comment>
<evidence type="ECO:0000259" key="3">
    <source>
        <dbReference type="Pfam" id="PF13532"/>
    </source>
</evidence>
<feature type="domain" description="Alpha-ketoglutarate-dependent dioxygenase AlkB-like" evidence="3">
    <location>
        <begin position="584"/>
        <end position="724"/>
    </location>
</feature>
<dbReference type="Gene3D" id="2.60.120.590">
    <property type="entry name" value="Alpha-ketoglutarate-dependent dioxygenase AlkB-like"/>
    <property type="match status" value="1"/>
</dbReference>
<keyword evidence="5" id="KW-1185">Reference proteome</keyword>
<dbReference type="OrthoDB" id="2163491at2759"/>
<dbReference type="GO" id="GO:0035516">
    <property type="term" value="F:broad specificity oxidative DNA demethylase activity"/>
    <property type="evidence" value="ECO:0007669"/>
    <property type="project" value="TreeGrafter"/>
</dbReference>
<dbReference type="Pfam" id="PF13532">
    <property type="entry name" value="2OG-FeII_Oxy_2"/>
    <property type="match status" value="1"/>
</dbReference>
<gene>
    <name evidence="4" type="ORF">SBOR_4465</name>
</gene>